<dbReference type="AlphaFoldDB" id="A0AAW2DLN8"/>
<evidence type="ECO:0000313" key="2">
    <source>
        <dbReference type="Proteomes" id="UP001459277"/>
    </source>
</evidence>
<evidence type="ECO:0000313" key="1">
    <source>
        <dbReference type="EMBL" id="KAL0009961.1"/>
    </source>
</evidence>
<protein>
    <submittedName>
        <fullName evidence="1">Uncharacterized protein</fullName>
    </submittedName>
</protein>
<name>A0AAW2DLN8_9ROSI</name>
<accession>A0AAW2DLN8</accession>
<keyword evidence="2" id="KW-1185">Reference proteome</keyword>
<proteinExistence type="predicted"/>
<gene>
    <name evidence="1" type="ORF">SO802_005069</name>
</gene>
<comment type="caution">
    <text evidence="1">The sequence shown here is derived from an EMBL/GenBank/DDBJ whole genome shotgun (WGS) entry which is preliminary data.</text>
</comment>
<dbReference type="Proteomes" id="UP001459277">
    <property type="component" value="Unassembled WGS sequence"/>
</dbReference>
<organism evidence="1 2">
    <name type="scientific">Lithocarpus litseifolius</name>
    <dbReference type="NCBI Taxonomy" id="425828"/>
    <lineage>
        <taxon>Eukaryota</taxon>
        <taxon>Viridiplantae</taxon>
        <taxon>Streptophyta</taxon>
        <taxon>Embryophyta</taxon>
        <taxon>Tracheophyta</taxon>
        <taxon>Spermatophyta</taxon>
        <taxon>Magnoliopsida</taxon>
        <taxon>eudicotyledons</taxon>
        <taxon>Gunneridae</taxon>
        <taxon>Pentapetalae</taxon>
        <taxon>rosids</taxon>
        <taxon>fabids</taxon>
        <taxon>Fagales</taxon>
        <taxon>Fagaceae</taxon>
        <taxon>Lithocarpus</taxon>
    </lineage>
</organism>
<reference evidence="1 2" key="1">
    <citation type="submission" date="2024-01" db="EMBL/GenBank/DDBJ databases">
        <title>A telomere-to-telomere, gap-free genome of sweet tea (Lithocarpus litseifolius).</title>
        <authorList>
            <person name="Zhou J."/>
        </authorList>
    </citation>
    <scope>NUCLEOTIDE SEQUENCE [LARGE SCALE GENOMIC DNA]</scope>
    <source>
        <strain evidence="1">Zhou-2022a</strain>
        <tissue evidence="1">Leaf</tissue>
    </source>
</reference>
<sequence length="132" mass="15046">MLSSSEVRALCPSISFLFAYLGASLEISRSFCPLVEDFIVTKHPRLKSRYKDRVEAAVKHAKTIDDFDDLVDPWTLAHHCLGPEPSAFVLRTLAIEEKKMTTKFNQDMYVKMRAKKNEPFFALGKRGVHVVD</sequence>
<dbReference type="EMBL" id="JAZDWU010000002">
    <property type="protein sequence ID" value="KAL0009961.1"/>
    <property type="molecule type" value="Genomic_DNA"/>
</dbReference>